<comment type="cofactor">
    <cofactor evidence="2">
        <name>Mg(2+)</name>
        <dbReference type="ChEBI" id="CHEBI:18420"/>
    </cofactor>
</comment>
<dbReference type="InterPro" id="IPR004843">
    <property type="entry name" value="Calcineurin-like_PHP"/>
</dbReference>
<evidence type="ECO:0000256" key="14">
    <source>
        <dbReference type="ARBA" id="ARBA00048832"/>
    </source>
</evidence>
<evidence type="ECO:0000256" key="1">
    <source>
        <dbReference type="ARBA" id="ARBA00001936"/>
    </source>
</evidence>
<dbReference type="InterPro" id="IPR013235">
    <property type="entry name" value="PPP_dom"/>
</dbReference>
<evidence type="ECO:0000256" key="7">
    <source>
        <dbReference type="ARBA" id="ARBA00022737"/>
    </source>
</evidence>
<dbReference type="SUPFAM" id="SSF48452">
    <property type="entry name" value="TPR-like"/>
    <property type="match status" value="1"/>
</dbReference>
<keyword evidence="20" id="KW-1185">Reference proteome</keyword>
<reference evidence="20" key="2">
    <citation type="submission" date="2009-11" db="EMBL/GenBank/DDBJ databases">
        <title>The Genome Sequence of Allomyces macrogynus strain ATCC 38327.</title>
        <authorList>
            <consortium name="The Broad Institute Genome Sequencing Platform"/>
            <person name="Russ C."/>
            <person name="Cuomo C."/>
            <person name="Shea T."/>
            <person name="Young S.K."/>
            <person name="Zeng Q."/>
            <person name="Koehrsen M."/>
            <person name="Haas B."/>
            <person name="Borodovsky M."/>
            <person name="Guigo R."/>
            <person name="Alvarado L."/>
            <person name="Berlin A."/>
            <person name="Borenstein D."/>
            <person name="Chen Z."/>
            <person name="Engels R."/>
            <person name="Freedman E."/>
            <person name="Gellesch M."/>
            <person name="Goldberg J."/>
            <person name="Griggs A."/>
            <person name="Gujja S."/>
            <person name="Heiman D."/>
            <person name="Hepburn T."/>
            <person name="Howarth C."/>
            <person name="Jen D."/>
            <person name="Larson L."/>
            <person name="Lewis B."/>
            <person name="Mehta T."/>
            <person name="Park D."/>
            <person name="Pearson M."/>
            <person name="Roberts A."/>
            <person name="Saif S."/>
            <person name="Shenoy N."/>
            <person name="Sisk P."/>
            <person name="Stolte C."/>
            <person name="Sykes S."/>
            <person name="Walk T."/>
            <person name="White J."/>
            <person name="Yandava C."/>
            <person name="Burger G."/>
            <person name="Gray M.W."/>
            <person name="Holland P.W.H."/>
            <person name="King N."/>
            <person name="Lang F.B.F."/>
            <person name="Roger A.J."/>
            <person name="Ruiz-Trillo I."/>
            <person name="Lander E."/>
            <person name="Nusbaum C."/>
        </authorList>
    </citation>
    <scope>NUCLEOTIDE SEQUENCE [LARGE SCALE GENOMIC DNA]</scope>
    <source>
        <strain evidence="20">ATCC 38327</strain>
    </source>
</reference>
<evidence type="ECO:0000256" key="5">
    <source>
        <dbReference type="ARBA" id="ARBA00013081"/>
    </source>
</evidence>
<dbReference type="PANTHER" id="PTHR45668">
    <property type="entry name" value="SERINE/THREONINE-PROTEIN PHOSPHATASE 5-RELATED"/>
    <property type="match status" value="1"/>
</dbReference>
<feature type="repeat" description="TPR" evidence="17">
    <location>
        <begin position="85"/>
        <end position="118"/>
    </location>
</feature>
<name>A0A0L0RXG9_ALLM3</name>
<evidence type="ECO:0000256" key="17">
    <source>
        <dbReference type="PROSITE-ProRule" id="PRU00339"/>
    </source>
</evidence>
<organism evidence="19 20">
    <name type="scientific">Allomyces macrogynus (strain ATCC 38327)</name>
    <name type="common">Allomyces javanicus var. macrogynus</name>
    <dbReference type="NCBI Taxonomy" id="578462"/>
    <lineage>
        <taxon>Eukaryota</taxon>
        <taxon>Fungi</taxon>
        <taxon>Fungi incertae sedis</taxon>
        <taxon>Blastocladiomycota</taxon>
        <taxon>Blastocladiomycetes</taxon>
        <taxon>Blastocladiales</taxon>
        <taxon>Blastocladiaceae</taxon>
        <taxon>Allomyces</taxon>
    </lineage>
</organism>
<dbReference type="OMA" id="CERIMHQ"/>
<dbReference type="PROSITE" id="PS50005">
    <property type="entry name" value="TPR"/>
    <property type="match status" value="3"/>
</dbReference>
<accession>A0A0L0RXG9</accession>
<keyword evidence="9 17" id="KW-0802">TPR repeat</keyword>
<evidence type="ECO:0000256" key="9">
    <source>
        <dbReference type="ARBA" id="ARBA00022803"/>
    </source>
</evidence>
<dbReference type="SMART" id="SM00028">
    <property type="entry name" value="TPR"/>
    <property type="match status" value="3"/>
</dbReference>
<dbReference type="GO" id="GO:0005737">
    <property type="term" value="C:cytoplasm"/>
    <property type="evidence" value="ECO:0007669"/>
    <property type="project" value="UniProtKB-ARBA"/>
</dbReference>
<feature type="active site" description="Proton donor/acceptor" evidence="16">
    <location>
        <position position="294"/>
    </location>
</feature>
<dbReference type="InterPro" id="IPR041753">
    <property type="entry name" value="PP5_C"/>
</dbReference>
<dbReference type="FunFam" id="3.60.21.10:FF:000036">
    <property type="entry name" value="Serine/threonine protein phosphatase 5"/>
    <property type="match status" value="1"/>
</dbReference>
<evidence type="ECO:0000256" key="4">
    <source>
        <dbReference type="ARBA" id="ARBA00008786"/>
    </source>
</evidence>
<dbReference type="Gene3D" id="1.25.40.10">
    <property type="entry name" value="Tetratricopeptide repeat domain"/>
    <property type="match status" value="1"/>
</dbReference>
<dbReference type="OrthoDB" id="445564at2759"/>
<comment type="cofactor">
    <cofactor evidence="1">
        <name>Mn(2+)</name>
        <dbReference type="ChEBI" id="CHEBI:29035"/>
    </cofactor>
</comment>
<proteinExistence type="inferred from homology"/>
<evidence type="ECO:0000256" key="16">
    <source>
        <dbReference type="PIRSR" id="PIRSR033096-1"/>
    </source>
</evidence>
<dbReference type="eggNOG" id="KOG0376">
    <property type="taxonomic scope" value="Eukaryota"/>
</dbReference>
<comment type="catalytic activity">
    <reaction evidence="13">
        <text>O-phospho-L-seryl-[protein] + H2O = L-seryl-[protein] + phosphate</text>
        <dbReference type="Rhea" id="RHEA:20629"/>
        <dbReference type="Rhea" id="RHEA-COMP:9863"/>
        <dbReference type="Rhea" id="RHEA-COMP:11604"/>
        <dbReference type="ChEBI" id="CHEBI:15377"/>
        <dbReference type="ChEBI" id="CHEBI:29999"/>
        <dbReference type="ChEBI" id="CHEBI:43474"/>
        <dbReference type="ChEBI" id="CHEBI:83421"/>
        <dbReference type="EC" id="3.1.3.16"/>
    </reaction>
    <physiologicalReaction direction="left-to-right" evidence="13">
        <dbReference type="Rhea" id="RHEA:20630"/>
    </physiologicalReaction>
</comment>
<dbReference type="InterPro" id="IPR006186">
    <property type="entry name" value="Ser/Thr-sp_prot-phosphatase"/>
</dbReference>
<reference evidence="19 20" key="1">
    <citation type="submission" date="2009-11" db="EMBL/GenBank/DDBJ databases">
        <title>Annotation of Allomyces macrogynus ATCC 38327.</title>
        <authorList>
            <consortium name="The Broad Institute Genome Sequencing Platform"/>
            <person name="Russ C."/>
            <person name="Cuomo C."/>
            <person name="Burger G."/>
            <person name="Gray M.W."/>
            <person name="Holland P.W.H."/>
            <person name="King N."/>
            <person name="Lang F.B.F."/>
            <person name="Roger A.J."/>
            <person name="Ruiz-Trillo I."/>
            <person name="Young S.K."/>
            <person name="Zeng Q."/>
            <person name="Gargeya S."/>
            <person name="Fitzgerald M."/>
            <person name="Haas B."/>
            <person name="Abouelleil A."/>
            <person name="Alvarado L."/>
            <person name="Arachchi H.M."/>
            <person name="Berlin A."/>
            <person name="Chapman S.B."/>
            <person name="Gearin G."/>
            <person name="Goldberg J."/>
            <person name="Griggs A."/>
            <person name="Gujja S."/>
            <person name="Hansen M."/>
            <person name="Heiman D."/>
            <person name="Howarth C."/>
            <person name="Larimer J."/>
            <person name="Lui A."/>
            <person name="MacDonald P.J.P."/>
            <person name="McCowen C."/>
            <person name="Montmayeur A."/>
            <person name="Murphy C."/>
            <person name="Neiman D."/>
            <person name="Pearson M."/>
            <person name="Priest M."/>
            <person name="Roberts A."/>
            <person name="Saif S."/>
            <person name="Shea T."/>
            <person name="Sisk P."/>
            <person name="Stolte C."/>
            <person name="Sykes S."/>
            <person name="Wortman J."/>
            <person name="Nusbaum C."/>
            <person name="Birren B."/>
        </authorList>
    </citation>
    <scope>NUCLEOTIDE SEQUENCE [LARGE SCALE GENOMIC DNA]</scope>
    <source>
        <strain evidence="19 20">ATCC 38327</strain>
    </source>
</reference>
<dbReference type="GO" id="GO:0005634">
    <property type="term" value="C:nucleus"/>
    <property type="evidence" value="ECO:0007669"/>
    <property type="project" value="UniProtKB-SubCell"/>
</dbReference>
<comment type="subcellular location">
    <subcellularLocation>
        <location evidence="3">Nucleus</location>
    </subcellularLocation>
</comment>
<dbReference type="GO" id="GO:0004722">
    <property type="term" value="F:protein serine/threonine phosphatase activity"/>
    <property type="evidence" value="ECO:0007669"/>
    <property type="project" value="UniProtKB-EC"/>
</dbReference>
<evidence type="ECO:0000256" key="6">
    <source>
        <dbReference type="ARBA" id="ARBA00022723"/>
    </source>
</evidence>
<feature type="domain" description="Serine/threonine specific protein phosphatases" evidence="18">
    <location>
        <begin position="194"/>
        <end position="469"/>
    </location>
</feature>
<evidence type="ECO:0000259" key="18">
    <source>
        <dbReference type="SMART" id="SM00156"/>
    </source>
</evidence>
<evidence type="ECO:0000313" key="20">
    <source>
        <dbReference type="Proteomes" id="UP000054350"/>
    </source>
</evidence>
<dbReference type="SUPFAM" id="SSF56300">
    <property type="entry name" value="Metallo-dependent phosphatases"/>
    <property type="match status" value="1"/>
</dbReference>
<keyword evidence="7" id="KW-0677">Repeat</keyword>
<dbReference type="SMART" id="SM00156">
    <property type="entry name" value="PP2Ac"/>
    <property type="match status" value="1"/>
</dbReference>
<dbReference type="InterPro" id="IPR019734">
    <property type="entry name" value="TPR_rpt"/>
</dbReference>
<evidence type="ECO:0000313" key="19">
    <source>
        <dbReference type="EMBL" id="KNE55018.1"/>
    </source>
</evidence>
<evidence type="ECO:0000256" key="8">
    <source>
        <dbReference type="ARBA" id="ARBA00022801"/>
    </source>
</evidence>
<dbReference type="InterPro" id="IPR011990">
    <property type="entry name" value="TPR-like_helical_dom_sf"/>
</dbReference>
<dbReference type="PANTHER" id="PTHR45668:SF5">
    <property type="entry name" value="SERINE_THREONINE-PROTEIN PHOSPHATASE 5"/>
    <property type="match status" value="1"/>
</dbReference>
<dbReference type="PIRSF" id="PIRSF033096">
    <property type="entry name" value="PPPtase_5"/>
    <property type="match status" value="1"/>
</dbReference>
<evidence type="ECO:0000256" key="12">
    <source>
        <dbReference type="ARBA" id="ARBA00023242"/>
    </source>
</evidence>
<dbReference type="PRINTS" id="PR00114">
    <property type="entry name" value="STPHPHTASE"/>
</dbReference>
<evidence type="ECO:0000256" key="15">
    <source>
        <dbReference type="ARBA" id="ARBA00073946"/>
    </source>
</evidence>
<keyword evidence="10" id="KW-0904">Protein phosphatase</keyword>
<dbReference type="Pfam" id="PF00149">
    <property type="entry name" value="Metallophos"/>
    <property type="match status" value="1"/>
</dbReference>
<dbReference type="STRING" id="578462.A0A0L0RXG9"/>
<keyword evidence="11" id="KW-0464">Manganese</keyword>
<keyword evidence="6" id="KW-0479">Metal-binding</keyword>
<dbReference type="EMBL" id="GG745328">
    <property type="protein sequence ID" value="KNE55018.1"/>
    <property type="molecule type" value="Genomic_DNA"/>
</dbReference>
<comment type="similarity">
    <text evidence="4">Belongs to the PPP phosphatase family. PP-5 (PP-T) subfamily.</text>
</comment>
<evidence type="ECO:0000256" key="11">
    <source>
        <dbReference type="ARBA" id="ARBA00023211"/>
    </source>
</evidence>
<feature type="repeat" description="TPR" evidence="17">
    <location>
        <begin position="17"/>
        <end position="50"/>
    </location>
</feature>
<dbReference type="InterPro" id="IPR051134">
    <property type="entry name" value="PPP_phosphatase"/>
</dbReference>
<dbReference type="Pfam" id="PF13181">
    <property type="entry name" value="TPR_8"/>
    <property type="match status" value="2"/>
</dbReference>
<dbReference type="Pfam" id="PF08321">
    <property type="entry name" value="PPP5"/>
    <property type="match status" value="1"/>
</dbReference>
<feature type="repeat" description="TPR" evidence="17">
    <location>
        <begin position="51"/>
        <end position="84"/>
    </location>
</feature>
<comment type="catalytic activity">
    <reaction evidence="14">
        <text>O-phospho-L-threonyl-[protein] + H2O = L-threonyl-[protein] + phosphate</text>
        <dbReference type="Rhea" id="RHEA:47004"/>
        <dbReference type="Rhea" id="RHEA-COMP:11060"/>
        <dbReference type="Rhea" id="RHEA-COMP:11605"/>
        <dbReference type="ChEBI" id="CHEBI:15377"/>
        <dbReference type="ChEBI" id="CHEBI:30013"/>
        <dbReference type="ChEBI" id="CHEBI:43474"/>
        <dbReference type="ChEBI" id="CHEBI:61977"/>
        <dbReference type="EC" id="3.1.3.16"/>
    </reaction>
    <physiologicalReaction direction="left-to-right" evidence="14">
        <dbReference type="Rhea" id="RHEA:47005"/>
    </physiologicalReaction>
</comment>
<dbReference type="EC" id="3.1.3.16" evidence="5"/>
<evidence type="ECO:0000256" key="10">
    <source>
        <dbReference type="ARBA" id="ARBA00022912"/>
    </source>
</evidence>
<dbReference type="GO" id="GO:0046872">
    <property type="term" value="F:metal ion binding"/>
    <property type="evidence" value="ECO:0007669"/>
    <property type="project" value="UniProtKB-KW"/>
</dbReference>
<sequence length="484" mass="54486">MATNTANGAQRESQIRAEALKNEANKLFAEKHYEAAIKQYTEAIEADPTVTAFYTNRALAYIRTESFGLALSDADKAIELNPSFAKAYYRRATANMSMLKFKEAQRDLKTVVKLNPRDPDATQKLDECSKIVRRIEFEKAIANDEVTKSPFDALGDIDAIVVELSYDGPHINDSGIDRDFVVKLMDHFKKEKKLHRKYAYKILKETTDLLRSYKSLVSVSVPENGRLTVCGDTHGQYYDLCHIFELNGLPSPTNAYLFNGDFVDRGSFSIEVIFTLLAWKLVHPDQFHLTRGNHETIDMNKMYGFEGECRAKFNVAAFNAFTELFNAIPIANVINDKIFVVHGGLPSQDNVTLDMIRQIDRFKQPAGNDLMTDLLWADPQPFMGRGRSKRGTGFQFGPDITEDFLKRNGLDLVIRSHEVKEAGYEVAHGGKCVTIFSAPNYCDAVGNLGAYIVITPDLKLKYEQFSAVPHPNIGPMKYSPLRGF</sequence>
<dbReference type="AlphaFoldDB" id="A0A0L0RXG9"/>
<dbReference type="VEuPathDB" id="FungiDB:AMAG_00955"/>
<evidence type="ECO:0000256" key="13">
    <source>
        <dbReference type="ARBA" id="ARBA00047986"/>
    </source>
</evidence>
<dbReference type="InterPro" id="IPR029052">
    <property type="entry name" value="Metallo-depent_PP-like"/>
</dbReference>
<gene>
    <name evidence="19" type="ORF">AMAG_00955</name>
</gene>
<keyword evidence="12" id="KW-0539">Nucleus</keyword>
<protein>
    <recommendedName>
        <fullName evidence="15">Serine/threonine-protein phosphatase T</fullName>
        <ecNumber evidence="5">3.1.3.16</ecNumber>
    </recommendedName>
</protein>
<keyword evidence="8" id="KW-0378">Hydrolase</keyword>
<dbReference type="CDD" id="cd07417">
    <property type="entry name" value="MPP_PP5_C"/>
    <property type="match status" value="1"/>
</dbReference>
<evidence type="ECO:0000256" key="3">
    <source>
        <dbReference type="ARBA" id="ARBA00004123"/>
    </source>
</evidence>
<dbReference type="Gene3D" id="3.60.21.10">
    <property type="match status" value="1"/>
</dbReference>
<evidence type="ECO:0000256" key="2">
    <source>
        <dbReference type="ARBA" id="ARBA00001946"/>
    </source>
</evidence>
<dbReference type="Proteomes" id="UP000054350">
    <property type="component" value="Unassembled WGS sequence"/>
</dbReference>